<reference evidence="2" key="1">
    <citation type="journal article" date="2019" name="Int. J. Syst. Evol. Microbiol.">
        <title>The Global Catalogue of Microorganisms (GCM) 10K type strain sequencing project: providing services to taxonomists for standard genome sequencing and annotation.</title>
        <authorList>
            <consortium name="The Broad Institute Genomics Platform"/>
            <consortium name="The Broad Institute Genome Sequencing Center for Infectious Disease"/>
            <person name="Wu L."/>
            <person name="Ma J."/>
        </authorList>
    </citation>
    <scope>NUCLEOTIDE SEQUENCE [LARGE SCALE GENOMIC DNA]</scope>
    <source>
        <strain evidence="2">JCM 32148</strain>
    </source>
</reference>
<comment type="caution">
    <text evidence="1">The sequence shown here is derived from an EMBL/GenBank/DDBJ whole genome shotgun (WGS) entry which is preliminary data.</text>
</comment>
<dbReference type="Proteomes" id="UP001597053">
    <property type="component" value="Unassembled WGS sequence"/>
</dbReference>
<protein>
    <submittedName>
        <fullName evidence="1">Uncharacterized protein</fullName>
    </submittedName>
</protein>
<proteinExistence type="predicted"/>
<accession>A0ABW3AAV1</accession>
<evidence type="ECO:0000313" key="2">
    <source>
        <dbReference type="Proteomes" id="UP001597053"/>
    </source>
</evidence>
<dbReference type="EMBL" id="JBHTHM010002263">
    <property type="protein sequence ID" value="MFD0787798.1"/>
    <property type="molecule type" value="Genomic_DNA"/>
</dbReference>
<keyword evidence="2" id="KW-1185">Reference proteome</keyword>
<name>A0ABW3AAV1_9ACTN</name>
<feature type="non-terminal residue" evidence="1">
    <location>
        <position position="1"/>
    </location>
</feature>
<gene>
    <name evidence="1" type="ORF">ACFQZ8_28160</name>
</gene>
<evidence type="ECO:0000313" key="1">
    <source>
        <dbReference type="EMBL" id="MFD0787798.1"/>
    </source>
</evidence>
<organism evidence="1 2">
    <name type="scientific">Micromonospora azadirachtae</name>
    <dbReference type="NCBI Taxonomy" id="1970735"/>
    <lineage>
        <taxon>Bacteria</taxon>
        <taxon>Bacillati</taxon>
        <taxon>Actinomycetota</taxon>
        <taxon>Actinomycetes</taxon>
        <taxon>Micromonosporales</taxon>
        <taxon>Micromonosporaceae</taxon>
        <taxon>Micromonospora</taxon>
    </lineage>
</organism>
<feature type="non-terminal residue" evidence="1">
    <location>
        <position position="246"/>
    </location>
</feature>
<sequence length="246" mass="26973">VRDWLRLGTLRPVPQPGERTVEVQLPDGLLGGAVTLPGSGTESDLDLVVLAPKFLTELDPQGRPVRREVDLWVNEHADGRLVATEANATVRSVLLDSIPPDSLDRIRVETGLLNDQTVDGQPPGTLLRSTANGEWITVEQYVQSMLPPTGDGQRKPIVVLPYPPGDVAWPETPFHQALEQHAVVVSERREQRKVGGRDTTHHWAARQGGAVVWTNRDQRGFAEIRRSNLATLLTDLTGGRRPGGRA</sequence>